<dbReference type="InterPro" id="IPR051450">
    <property type="entry name" value="Gfo/Idh/MocA_Oxidoreductases"/>
</dbReference>
<dbReference type="PANTHER" id="PTHR43377:SF1">
    <property type="entry name" value="BILIVERDIN REDUCTASE A"/>
    <property type="match status" value="1"/>
</dbReference>
<dbReference type="Proteomes" id="UP000663525">
    <property type="component" value="Chromosome"/>
</dbReference>
<name>A0A897MXP9_9EURY</name>
<evidence type="ECO:0000259" key="2">
    <source>
        <dbReference type="Pfam" id="PF22725"/>
    </source>
</evidence>
<dbReference type="AlphaFoldDB" id="A0A897MXP9"/>
<proteinExistence type="predicted"/>
<feature type="domain" description="GFO/IDH/MocA-like oxidoreductase" evidence="2">
    <location>
        <begin position="153"/>
        <end position="218"/>
    </location>
</feature>
<dbReference type="PANTHER" id="PTHR43377">
    <property type="entry name" value="BILIVERDIN REDUCTASE A"/>
    <property type="match status" value="1"/>
</dbReference>
<dbReference type="Gene3D" id="3.30.360.10">
    <property type="entry name" value="Dihydrodipicolinate Reductase, domain 2"/>
    <property type="match status" value="1"/>
</dbReference>
<dbReference type="EMBL" id="CP064787">
    <property type="protein sequence ID" value="QSG05402.1"/>
    <property type="molecule type" value="Genomic_DNA"/>
</dbReference>
<sequence length="326" mass="35656">MTDETLAAGVYGVGQMGSHHARVYEELPNVNLVGVYDSDSERAASVAADHGTSPRDPEDLFERVDVLSIAVPTAYHYDIAGRAIDRGIHVLVEKPFVETDGQAETLIEQSEDNGVVLQVGHIERFNPAVRTLQDVVADLDVIAVDARRLGPPLDRDMGTGVALDLMLHDLDVVLDVLDVPVRSVTADGTEDGQYVTASVTFEDGVIGTFTASRLTQQKIRKLSITARSCKVDVDYIDRSVHIYRKSYPEFVEEQGSVRYRYENLIEQPMVGNGEPLKNQLESFTAAVRSGEEPVVTGEDGRRALALANRIEALAADEPEVPQNVTI</sequence>
<dbReference type="Gene3D" id="3.40.50.720">
    <property type="entry name" value="NAD(P)-binding Rossmann-like Domain"/>
    <property type="match status" value="1"/>
</dbReference>
<feature type="domain" description="Gfo/Idh/MocA-like oxidoreductase N-terminal" evidence="1">
    <location>
        <begin position="8"/>
        <end position="121"/>
    </location>
</feature>
<dbReference type="SUPFAM" id="SSF51735">
    <property type="entry name" value="NAD(P)-binding Rossmann-fold domains"/>
    <property type="match status" value="1"/>
</dbReference>
<dbReference type="InterPro" id="IPR055170">
    <property type="entry name" value="GFO_IDH_MocA-like_dom"/>
</dbReference>
<dbReference type="InterPro" id="IPR036291">
    <property type="entry name" value="NAD(P)-bd_dom_sf"/>
</dbReference>
<dbReference type="SUPFAM" id="SSF55347">
    <property type="entry name" value="Glyceraldehyde-3-phosphate dehydrogenase-like, C-terminal domain"/>
    <property type="match status" value="1"/>
</dbReference>
<organism evidence="3 4">
    <name type="scientific">Halapricum desulfuricans</name>
    <dbReference type="NCBI Taxonomy" id="2841257"/>
    <lineage>
        <taxon>Archaea</taxon>
        <taxon>Methanobacteriati</taxon>
        <taxon>Methanobacteriota</taxon>
        <taxon>Stenosarchaea group</taxon>
        <taxon>Halobacteria</taxon>
        <taxon>Halobacteriales</taxon>
        <taxon>Haloarculaceae</taxon>
        <taxon>Halapricum</taxon>
    </lineage>
</organism>
<dbReference type="GeneID" id="68854680"/>
<dbReference type="RefSeq" id="WP_229115245.1">
    <property type="nucleotide sequence ID" value="NZ_CP064787.1"/>
</dbReference>
<evidence type="ECO:0000259" key="1">
    <source>
        <dbReference type="Pfam" id="PF01408"/>
    </source>
</evidence>
<reference evidence="3" key="1">
    <citation type="submission" date="2020-11" db="EMBL/GenBank/DDBJ databases">
        <title>Carbohydrate-dependent, anaerobic sulfur respiration: A novel catabolism in halophilic archaea.</title>
        <authorList>
            <person name="Sorokin D.Y."/>
            <person name="Messina E."/>
            <person name="Smedile F."/>
            <person name="La Cono V."/>
            <person name="Hallsworth J.E."/>
            <person name="Yakimov M.M."/>
        </authorList>
    </citation>
    <scope>NUCLEOTIDE SEQUENCE</scope>
    <source>
        <strain evidence="3">HSR12-1</strain>
    </source>
</reference>
<dbReference type="Pfam" id="PF01408">
    <property type="entry name" value="GFO_IDH_MocA"/>
    <property type="match status" value="1"/>
</dbReference>
<gene>
    <name evidence="3" type="primary">mviM3</name>
    <name evidence="3" type="ORF">HSR121_1055</name>
</gene>
<dbReference type="InterPro" id="IPR000683">
    <property type="entry name" value="Gfo/Idh/MocA-like_OxRdtase_N"/>
</dbReference>
<protein>
    <submittedName>
        <fullName evidence="3">Putative dehydrogenase</fullName>
    </submittedName>
</protein>
<evidence type="ECO:0000313" key="4">
    <source>
        <dbReference type="Proteomes" id="UP000663525"/>
    </source>
</evidence>
<accession>A0A897MXP9</accession>
<dbReference type="Pfam" id="PF22725">
    <property type="entry name" value="GFO_IDH_MocA_C3"/>
    <property type="match status" value="1"/>
</dbReference>
<dbReference type="GO" id="GO:0000166">
    <property type="term" value="F:nucleotide binding"/>
    <property type="evidence" value="ECO:0007669"/>
    <property type="project" value="InterPro"/>
</dbReference>
<evidence type="ECO:0000313" key="3">
    <source>
        <dbReference type="EMBL" id="QSG05402.1"/>
    </source>
</evidence>